<dbReference type="InterPro" id="IPR044593">
    <property type="entry name" value="FLZ8/MARD1"/>
</dbReference>
<dbReference type="Pfam" id="PF04570">
    <property type="entry name" value="zf-FLZ"/>
    <property type="match status" value="1"/>
</dbReference>
<keyword evidence="3" id="KW-0863">Zinc-finger</keyword>
<keyword evidence="8" id="KW-1185">Reference proteome</keyword>
<keyword evidence="3" id="KW-0862">Zinc</keyword>
<feature type="domain" description="FLZ-type" evidence="6">
    <location>
        <begin position="280"/>
        <end position="324"/>
    </location>
</feature>
<keyword evidence="2" id="KW-0479">Metal-binding</keyword>
<dbReference type="SUPFAM" id="SSF52058">
    <property type="entry name" value="L domain-like"/>
    <property type="match status" value="1"/>
</dbReference>
<dbReference type="PROSITE" id="PS51795">
    <property type="entry name" value="ZF_FLZ"/>
    <property type="match status" value="1"/>
</dbReference>
<dbReference type="Gene3D" id="3.80.10.10">
    <property type="entry name" value="Ribonuclease Inhibitor"/>
    <property type="match status" value="1"/>
</dbReference>
<dbReference type="AlphaFoldDB" id="A0A445CQU9"/>
<dbReference type="InterPro" id="IPR007650">
    <property type="entry name" value="Zf-FLZ_dom"/>
</dbReference>
<proteinExistence type="inferred from homology"/>
<evidence type="ECO:0000256" key="2">
    <source>
        <dbReference type="ARBA" id="ARBA00022723"/>
    </source>
</evidence>
<dbReference type="GO" id="GO:0008270">
    <property type="term" value="F:zinc ion binding"/>
    <property type="evidence" value="ECO:0007669"/>
    <property type="project" value="UniProtKB-KW"/>
</dbReference>
<dbReference type="PANTHER" id="PTHR46443">
    <property type="entry name" value="FCS-LIKE ZINC FINGER 8"/>
    <property type="match status" value="1"/>
</dbReference>
<dbReference type="InterPro" id="IPR032675">
    <property type="entry name" value="LRR_dom_sf"/>
</dbReference>
<gene>
    <name evidence="7" type="ORF">Ahy_A06g028305</name>
</gene>
<dbReference type="EMBL" id="SDMP01000006">
    <property type="protein sequence ID" value="RYR53287.1"/>
    <property type="molecule type" value="Genomic_DNA"/>
</dbReference>
<evidence type="ECO:0000256" key="3">
    <source>
        <dbReference type="ARBA" id="ARBA00022771"/>
    </source>
</evidence>
<comment type="caution">
    <text evidence="7">The sequence shown here is derived from an EMBL/GenBank/DDBJ whole genome shotgun (WGS) entry which is preliminary data.</text>
</comment>
<organism evidence="7 8">
    <name type="scientific">Arachis hypogaea</name>
    <name type="common">Peanut</name>
    <dbReference type="NCBI Taxonomy" id="3818"/>
    <lineage>
        <taxon>Eukaryota</taxon>
        <taxon>Viridiplantae</taxon>
        <taxon>Streptophyta</taxon>
        <taxon>Embryophyta</taxon>
        <taxon>Tracheophyta</taxon>
        <taxon>Spermatophyta</taxon>
        <taxon>Magnoliopsida</taxon>
        <taxon>eudicotyledons</taxon>
        <taxon>Gunneridae</taxon>
        <taxon>Pentapetalae</taxon>
        <taxon>rosids</taxon>
        <taxon>fabids</taxon>
        <taxon>Fabales</taxon>
        <taxon>Fabaceae</taxon>
        <taxon>Papilionoideae</taxon>
        <taxon>50 kb inversion clade</taxon>
        <taxon>dalbergioids sensu lato</taxon>
        <taxon>Dalbergieae</taxon>
        <taxon>Pterocarpus clade</taxon>
        <taxon>Arachis</taxon>
    </lineage>
</organism>
<evidence type="ECO:0000259" key="6">
    <source>
        <dbReference type="PROSITE" id="PS51795"/>
    </source>
</evidence>
<sequence>METLNYSRRRRRAVATAIATTTCFNNFFSRCFFCRCVSLGRDTVTFEKEPMPSIPASGEESDEKQSFSSKNNFSSHNASFKYDFIKIPNHVAIKIALELKKLLIDNSLLNVYELFGNYFSGSILEWIGQKKNLRFLDFSQNLFYDTIPIRGTLFLYHLSLHRNFQSQSNFFTEKLKDKLAEFFNCQYKHFVEFTALIRMVVFGSQLKIQNPPLLIEGERVFKGCVSASELELMELFEDYTCMICHCPNPRNTHIFGNCIIQSTTSVSPKLDASTRYPSHSFLTVCFLCNKNPGHGKDIYMYRGERSFCNNECRYQGMLMEEEINRLKAEEAVYGT</sequence>
<evidence type="ECO:0000256" key="4">
    <source>
        <dbReference type="PROSITE-ProRule" id="PRU01131"/>
    </source>
</evidence>
<protein>
    <recommendedName>
        <fullName evidence="6">FLZ-type domain-containing protein</fullName>
    </recommendedName>
</protein>
<accession>A0A445CQU9</accession>
<feature type="zinc finger region" description="FLZ-type" evidence="4">
    <location>
        <begin position="280"/>
        <end position="324"/>
    </location>
</feature>
<dbReference type="STRING" id="3818.A0A445CQU9"/>
<evidence type="ECO:0000313" key="8">
    <source>
        <dbReference type="Proteomes" id="UP000289738"/>
    </source>
</evidence>
<evidence type="ECO:0000256" key="5">
    <source>
        <dbReference type="SAM" id="MobiDB-lite"/>
    </source>
</evidence>
<feature type="region of interest" description="Disordered" evidence="5">
    <location>
        <begin position="50"/>
        <end position="72"/>
    </location>
</feature>
<dbReference type="Proteomes" id="UP000289738">
    <property type="component" value="Chromosome A06"/>
</dbReference>
<dbReference type="PANTHER" id="PTHR46443:SF21">
    <property type="entry name" value="FCS-LIKE ZINC FINGER 8"/>
    <property type="match status" value="1"/>
</dbReference>
<comment type="similarity">
    <text evidence="1">Belongs to the FLZ family.</text>
</comment>
<evidence type="ECO:0000313" key="7">
    <source>
        <dbReference type="EMBL" id="RYR53287.1"/>
    </source>
</evidence>
<reference evidence="7 8" key="1">
    <citation type="submission" date="2019-01" db="EMBL/GenBank/DDBJ databases">
        <title>Sequencing of cultivated peanut Arachis hypogaea provides insights into genome evolution and oil improvement.</title>
        <authorList>
            <person name="Chen X."/>
        </authorList>
    </citation>
    <scope>NUCLEOTIDE SEQUENCE [LARGE SCALE GENOMIC DNA]</scope>
    <source>
        <strain evidence="8">cv. Fuhuasheng</strain>
        <tissue evidence="7">Leaves</tissue>
    </source>
</reference>
<evidence type="ECO:0000256" key="1">
    <source>
        <dbReference type="ARBA" id="ARBA00009374"/>
    </source>
</evidence>
<name>A0A445CQU9_ARAHY</name>